<dbReference type="EMBL" id="RXGA01000002">
    <property type="protein sequence ID" value="RWX73931.1"/>
    <property type="molecule type" value="Genomic_DNA"/>
</dbReference>
<dbReference type="Gene3D" id="3.30.70.920">
    <property type="match status" value="1"/>
</dbReference>
<sequence length="150" mass="16317">MSSELDALDKLIIKTLQSNARTPFSKIAKEAGVSEATVFLRVKGLQQSGVIKSFRAIVDPQKVGKPLSAFILVKADPKKYAEVAKLIRDLPEVTEAFDVTGPYYLICRVDVPGKDALSEVIDKMGRVEGVLSTETAIVLKEIKENVGLSI</sequence>
<dbReference type="Gene3D" id="1.10.10.10">
    <property type="entry name" value="Winged helix-like DNA-binding domain superfamily/Winged helix DNA-binding domain"/>
    <property type="match status" value="1"/>
</dbReference>
<dbReference type="GO" id="GO:0043565">
    <property type="term" value="F:sequence-specific DNA binding"/>
    <property type="evidence" value="ECO:0007669"/>
    <property type="project" value="InterPro"/>
</dbReference>
<evidence type="ECO:0000313" key="5">
    <source>
        <dbReference type="EMBL" id="RWX73931.1"/>
    </source>
</evidence>
<dbReference type="PANTHER" id="PTHR30154">
    <property type="entry name" value="LEUCINE-RESPONSIVE REGULATORY PROTEIN"/>
    <property type="match status" value="1"/>
</dbReference>
<dbReference type="InterPro" id="IPR019887">
    <property type="entry name" value="Tscrpt_reg_AsnC/Lrp_C"/>
</dbReference>
<dbReference type="PANTHER" id="PTHR30154:SF34">
    <property type="entry name" value="TRANSCRIPTIONAL REGULATOR AZLB"/>
    <property type="match status" value="1"/>
</dbReference>
<dbReference type="InterPro" id="IPR036388">
    <property type="entry name" value="WH-like_DNA-bd_sf"/>
</dbReference>
<evidence type="ECO:0000256" key="2">
    <source>
        <dbReference type="ARBA" id="ARBA00023125"/>
    </source>
</evidence>
<dbReference type="SMART" id="SM00344">
    <property type="entry name" value="HTH_ASNC"/>
    <property type="match status" value="1"/>
</dbReference>
<dbReference type="InterPro" id="IPR011008">
    <property type="entry name" value="Dimeric_a/b-barrel"/>
</dbReference>
<dbReference type="InterPro" id="IPR019888">
    <property type="entry name" value="Tscrpt_reg_AsnC-like"/>
</dbReference>
<comment type="caution">
    <text evidence="5">The sequence shown here is derived from an EMBL/GenBank/DDBJ whole genome shotgun (WGS) entry which is preliminary data.</text>
</comment>
<evidence type="ECO:0000259" key="4">
    <source>
        <dbReference type="PROSITE" id="PS50956"/>
    </source>
</evidence>
<dbReference type="GO" id="GO:0005829">
    <property type="term" value="C:cytosol"/>
    <property type="evidence" value="ECO:0007669"/>
    <property type="project" value="TreeGrafter"/>
</dbReference>
<dbReference type="PROSITE" id="PS50956">
    <property type="entry name" value="HTH_ASNC_2"/>
    <property type="match status" value="1"/>
</dbReference>
<keyword evidence="3" id="KW-0804">Transcription</keyword>
<feature type="domain" description="HTH asnC-type" evidence="4">
    <location>
        <begin position="5"/>
        <end position="66"/>
    </location>
</feature>
<dbReference type="PRINTS" id="PR00033">
    <property type="entry name" value="HTHASNC"/>
</dbReference>
<organism evidence="5 6">
    <name type="scientific">Methanosuratincola subterraneus</name>
    <dbReference type="NCBI Taxonomy" id="2593994"/>
    <lineage>
        <taxon>Archaea</taxon>
        <taxon>Thermoproteota</taxon>
        <taxon>Methanosuratincolia</taxon>
        <taxon>Candidatus Methanomethylicales</taxon>
        <taxon>Candidatus Methanomethylicaceae</taxon>
        <taxon>Candidatus Methanosuratincola (ex Vanwonterghem et al. 2016)</taxon>
    </lineage>
</organism>
<dbReference type="InterPro" id="IPR000485">
    <property type="entry name" value="AsnC-type_HTH_dom"/>
</dbReference>
<accession>A0A3S3RNK0</accession>
<keyword evidence="1" id="KW-0805">Transcription regulation</keyword>
<dbReference type="GO" id="GO:0043200">
    <property type="term" value="P:response to amino acid"/>
    <property type="evidence" value="ECO:0007669"/>
    <property type="project" value="TreeGrafter"/>
</dbReference>
<protein>
    <recommendedName>
        <fullName evidence="4">HTH asnC-type domain-containing protein</fullName>
    </recommendedName>
</protein>
<evidence type="ECO:0000313" key="6">
    <source>
        <dbReference type="Proteomes" id="UP000288215"/>
    </source>
</evidence>
<name>A0A3S3RNK0_METS7</name>
<reference evidence="5 6" key="1">
    <citation type="submission" date="2018-12" db="EMBL/GenBank/DDBJ databases">
        <title>The complete genome of the methanogenic archaea of the candidate phylum Verstraetearchaeota, obtained from the metagenome of underground thermal water.</title>
        <authorList>
            <person name="Kadnikov V.V."/>
            <person name="Mardanov A.V."/>
            <person name="Beletsky A.V."/>
            <person name="Karnachuk O.V."/>
            <person name="Ravin N.V."/>
        </authorList>
    </citation>
    <scope>NUCLEOTIDE SEQUENCE [LARGE SCALE GENOMIC DNA]</scope>
    <source>
        <strain evidence="5">Ch88</strain>
    </source>
</reference>
<evidence type="ECO:0000256" key="1">
    <source>
        <dbReference type="ARBA" id="ARBA00023015"/>
    </source>
</evidence>
<dbReference type="Proteomes" id="UP000288215">
    <property type="component" value="Unassembled WGS sequence"/>
</dbReference>
<dbReference type="Pfam" id="PF01037">
    <property type="entry name" value="AsnC_trans_reg"/>
    <property type="match status" value="1"/>
</dbReference>
<dbReference type="InterPro" id="IPR036390">
    <property type="entry name" value="WH_DNA-bd_sf"/>
</dbReference>
<dbReference type="AlphaFoldDB" id="A0A3S3RNK0"/>
<dbReference type="SUPFAM" id="SSF46785">
    <property type="entry name" value="Winged helix' DNA-binding domain"/>
    <property type="match status" value="1"/>
</dbReference>
<dbReference type="SUPFAM" id="SSF54909">
    <property type="entry name" value="Dimeric alpha+beta barrel"/>
    <property type="match status" value="1"/>
</dbReference>
<keyword evidence="2" id="KW-0238">DNA-binding</keyword>
<evidence type="ECO:0000256" key="3">
    <source>
        <dbReference type="ARBA" id="ARBA00023163"/>
    </source>
</evidence>
<proteinExistence type="predicted"/>
<gene>
    <name evidence="5" type="ORF">Metus_0710</name>
</gene>
<dbReference type="Pfam" id="PF13404">
    <property type="entry name" value="HTH_AsnC-type"/>
    <property type="match status" value="1"/>
</dbReference>